<keyword evidence="1" id="KW-0812">Transmembrane</keyword>
<accession>A0A645CSE9</accession>
<keyword evidence="1" id="KW-0472">Membrane</keyword>
<evidence type="ECO:0000256" key="1">
    <source>
        <dbReference type="SAM" id="Phobius"/>
    </source>
</evidence>
<reference evidence="2" key="1">
    <citation type="submission" date="2019-08" db="EMBL/GenBank/DDBJ databases">
        <authorList>
            <person name="Kucharzyk K."/>
            <person name="Murdoch R.W."/>
            <person name="Higgins S."/>
            <person name="Loffler F."/>
        </authorList>
    </citation>
    <scope>NUCLEOTIDE SEQUENCE</scope>
</reference>
<keyword evidence="1" id="KW-1133">Transmembrane helix</keyword>
<sequence>MPHLMRQGEHIIQFIVIIHQYIGIGIIGPPGIGAAGFAFVFINVNPAAVKTLLQTGNVFSTQGLQRLRDRCPGLGIRNLHFICGNQGGIKIIKVHFIQAQQFFANGHIAVHKLKMTVNRFNQTIINLNRHIVLIQGRLKR</sequence>
<comment type="caution">
    <text evidence="2">The sequence shown here is derived from an EMBL/GenBank/DDBJ whole genome shotgun (WGS) entry which is preliminary data.</text>
</comment>
<feature type="transmembrane region" description="Helical" evidence="1">
    <location>
        <begin position="21"/>
        <end position="42"/>
    </location>
</feature>
<organism evidence="2">
    <name type="scientific">bioreactor metagenome</name>
    <dbReference type="NCBI Taxonomy" id="1076179"/>
    <lineage>
        <taxon>unclassified sequences</taxon>
        <taxon>metagenomes</taxon>
        <taxon>ecological metagenomes</taxon>
    </lineage>
</organism>
<evidence type="ECO:0000313" key="2">
    <source>
        <dbReference type="EMBL" id="MPM80036.1"/>
    </source>
</evidence>
<dbReference type="EMBL" id="VSSQ01029772">
    <property type="protein sequence ID" value="MPM80036.1"/>
    <property type="molecule type" value="Genomic_DNA"/>
</dbReference>
<name>A0A645CSE9_9ZZZZ</name>
<protein>
    <submittedName>
        <fullName evidence="2">Uncharacterized protein</fullName>
    </submittedName>
</protein>
<gene>
    <name evidence="2" type="ORF">SDC9_127080</name>
</gene>
<dbReference type="AlphaFoldDB" id="A0A645CSE9"/>
<proteinExistence type="predicted"/>